<organism evidence="2 3">
    <name type="scientific">Actinidia rufa</name>
    <dbReference type="NCBI Taxonomy" id="165716"/>
    <lineage>
        <taxon>Eukaryota</taxon>
        <taxon>Viridiplantae</taxon>
        <taxon>Streptophyta</taxon>
        <taxon>Embryophyta</taxon>
        <taxon>Tracheophyta</taxon>
        <taxon>Spermatophyta</taxon>
        <taxon>Magnoliopsida</taxon>
        <taxon>eudicotyledons</taxon>
        <taxon>Gunneridae</taxon>
        <taxon>Pentapetalae</taxon>
        <taxon>asterids</taxon>
        <taxon>Ericales</taxon>
        <taxon>Actinidiaceae</taxon>
        <taxon>Actinidia</taxon>
    </lineage>
</organism>
<sequence>MFSGEEEKLFYDHGEGTSDRKKEKSVEEPISPERATRDIGGDEEASPHQLQESNLKTYARREKGKSSCVIPSCQLQSPISVLDSPADSSGNDSSSIEPSLINSVDLLLLFGKVLDHVLNILSPNLSRMIVCLLRIMPLSRLFLLFPFHRIGRIQL</sequence>
<feature type="region of interest" description="Disordered" evidence="1">
    <location>
        <begin position="1"/>
        <end position="59"/>
    </location>
</feature>
<comment type="caution">
    <text evidence="2">The sequence shown here is derived from an EMBL/GenBank/DDBJ whole genome shotgun (WGS) entry which is preliminary data.</text>
</comment>
<name>A0A7J0DP09_9ERIC</name>
<protein>
    <submittedName>
        <fullName evidence="2">Uncharacterized protein</fullName>
    </submittedName>
</protein>
<feature type="compositionally biased region" description="Basic and acidic residues" evidence="1">
    <location>
        <begin position="1"/>
        <end position="27"/>
    </location>
</feature>
<accession>A0A7J0DP09</accession>
<dbReference type="Proteomes" id="UP000585474">
    <property type="component" value="Unassembled WGS sequence"/>
</dbReference>
<evidence type="ECO:0000313" key="3">
    <source>
        <dbReference type="Proteomes" id="UP000585474"/>
    </source>
</evidence>
<gene>
    <name evidence="2" type="ORF">Acr_00g0062590</name>
</gene>
<evidence type="ECO:0000256" key="1">
    <source>
        <dbReference type="SAM" id="MobiDB-lite"/>
    </source>
</evidence>
<proteinExistence type="predicted"/>
<dbReference type="AlphaFoldDB" id="A0A7J0DP09"/>
<evidence type="ECO:0000313" key="2">
    <source>
        <dbReference type="EMBL" id="GFS39373.1"/>
    </source>
</evidence>
<dbReference type="EMBL" id="BJWL01000332">
    <property type="protein sequence ID" value="GFS39373.1"/>
    <property type="molecule type" value="Genomic_DNA"/>
</dbReference>
<reference evidence="3" key="1">
    <citation type="submission" date="2019-07" db="EMBL/GenBank/DDBJ databases">
        <title>De Novo Assembly of kiwifruit Actinidia rufa.</title>
        <authorList>
            <person name="Sugita-Konishi S."/>
            <person name="Sato K."/>
            <person name="Mori E."/>
            <person name="Abe Y."/>
            <person name="Kisaki G."/>
            <person name="Hamano K."/>
            <person name="Suezawa K."/>
            <person name="Otani M."/>
            <person name="Fukuda T."/>
            <person name="Manabe T."/>
            <person name="Gomi K."/>
            <person name="Tabuchi M."/>
            <person name="Akimitsu K."/>
            <person name="Kataoka I."/>
        </authorList>
    </citation>
    <scope>NUCLEOTIDE SEQUENCE [LARGE SCALE GENOMIC DNA]</scope>
    <source>
        <strain evidence="3">cv. Fuchu</strain>
    </source>
</reference>
<keyword evidence="3" id="KW-1185">Reference proteome</keyword>